<gene>
    <name evidence="2" type="ORF">INT08_09680</name>
</gene>
<dbReference type="RefSeq" id="WP_175187846.1">
    <property type="nucleotide sequence ID" value="NZ_JABVZQ010000025.1"/>
</dbReference>
<dbReference type="Proteomes" id="UP000619838">
    <property type="component" value="Unassembled WGS sequence"/>
</dbReference>
<evidence type="ECO:0000313" key="3">
    <source>
        <dbReference type="Proteomes" id="UP000619838"/>
    </source>
</evidence>
<sequence>MAEKARTLKIHATKGGRLYIKPSDLFADNKLFNTIEKSEGYKKIKQELKSNAAESSKQNEERGVCSTPGS</sequence>
<comment type="caution">
    <text evidence="2">The sequence shown here is derived from an EMBL/GenBank/DDBJ whole genome shotgun (WGS) entry which is preliminary data.</text>
</comment>
<evidence type="ECO:0000313" key="2">
    <source>
        <dbReference type="EMBL" id="MBF0637435.1"/>
    </source>
</evidence>
<evidence type="ECO:0000256" key="1">
    <source>
        <dbReference type="SAM" id="MobiDB-lite"/>
    </source>
</evidence>
<protein>
    <submittedName>
        <fullName evidence="2">Uncharacterized protein</fullName>
    </submittedName>
</protein>
<dbReference type="EMBL" id="JADGII010000021">
    <property type="protein sequence ID" value="MBF0637435.1"/>
    <property type="molecule type" value="Genomic_DNA"/>
</dbReference>
<reference evidence="2 3" key="1">
    <citation type="journal article" date="2020" name="Microorganisms">
        <title>Simultaneous Genome Sequencing of Prosthecochloris ethylica and Desulfuromonas acetoxidans within a Syntrophic Mixture Reveals Unique Pili and Protein Interactions.</title>
        <authorList>
            <person name="Kyndt J.A."/>
            <person name="Van Beeumen J.J."/>
            <person name="Meyer T.E."/>
        </authorList>
    </citation>
    <scope>NUCLEOTIDE SEQUENCE [LARGE SCALE GENOMIC DNA]</scope>
    <source>
        <strain evidence="2 3">N3</strain>
    </source>
</reference>
<keyword evidence="3" id="KW-1185">Reference proteome</keyword>
<organism evidence="2 3">
    <name type="scientific">Prosthecochloris ethylica</name>
    <dbReference type="NCBI Taxonomy" id="2743976"/>
    <lineage>
        <taxon>Bacteria</taxon>
        <taxon>Pseudomonadati</taxon>
        <taxon>Chlorobiota</taxon>
        <taxon>Chlorobiia</taxon>
        <taxon>Chlorobiales</taxon>
        <taxon>Chlorobiaceae</taxon>
        <taxon>Prosthecochloris</taxon>
    </lineage>
</organism>
<proteinExistence type="predicted"/>
<feature type="region of interest" description="Disordered" evidence="1">
    <location>
        <begin position="50"/>
        <end position="70"/>
    </location>
</feature>
<accession>A0ABR9XUF5</accession>
<name>A0ABR9XUF5_9CHLB</name>